<proteinExistence type="predicted"/>
<dbReference type="InterPro" id="IPR002921">
    <property type="entry name" value="Fungal_lipase-type"/>
</dbReference>
<organism evidence="3 4">
    <name type="scientific">Metarhizium album (strain ARSEF 1941)</name>
    <dbReference type="NCBI Taxonomy" id="1081103"/>
    <lineage>
        <taxon>Eukaryota</taxon>
        <taxon>Fungi</taxon>
        <taxon>Dikarya</taxon>
        <taxon>Ascomycota</taxon>
        <taxon>Pezizomycotina</taxon>
        <taxon>Sordariomycetes</taxon>
        <taxon>Hypocreomycetidae</taxon>
        <taxon>Hypocreales</taxon>
        <taxon>Clavicipitaceae</taxon>
        <taxon>Metarhizium</taxon>
    </lineage>
</organism>
<name>A0A0B2WV16_METAS</name>
<sequence>MGQSSSKSSQPSRPCKSTSHALAYPPNVYTSSPAPVPVRHNFHLRPAGSQQQFRHNPPAHFQHPPLTASHPPHKEVQSQYDSRRPRKQNGFDISRLSESLIDFALDLMPSSSAPARRKQSSSSSSSSSSANVASPAYDDIKHRFDNVMTLIDSESLSGHERNLYICQEPVPQNSLVQYRPQHQLQHLPRDASHSQPWRPTHDKYAGRALGFRETHPIEQREKGQPSRTAHTAAAAVSGNYFSKVELYANSKLPMDLPRLRLHMPAWPLLCLAAQYSHRVYNSPEADELNTHIPSSLRNNTKAMRIKSVSMDHANAIVFAIRGTASFSDWAVNLNMAPSPPTDFLDDEGNSCHAGFLSVARKTVKPVAARLRQLLEENPRRAGYSLLLTGHSAGGAVAALLYSHMLSSTDSELARLAVCFRRIHCVTFGAPPVSLLPLKTPKRRDLRKSLFLSVVNEGDPVARASKSYVRSLVALLANPPPPPPADADADPARPRPQWKVPPSRLSNAGSIVVLRAAHPRTRTPVAEHKTVRQRLDEGVVAVTCKEHQLRGVVWGDPVAHMMSLYAGRIELLAVAAVTGNRR</sequence>
<evidence type="ECO:0000313" key="4">
    <source>
        <dbReference type="Proteomes" id="UP000030816"/>
    </source>
</evidence>
<accession>A0A0B2WV16</accession>
<dbReference type="HOGENOM" id="CLU_025630_2_0_1"/>
<dbReference type="Gene3D" id="3.40.50.1820">
    <property type="entry name" value="alpha/beta hydrolase"/>
    <property type="match status" value="1"/>
</dbReference>
<dbReference type="GeneID" id="63739329"/>
<feature type="region of interest" description="Disordered" evidence="1">
    <location>
        <begin position="112"/>
        <end position="133"/>
    </location>
</feature>
<dbReference type="Proteomes" id="UP000030816">
    <property type="component" value="Unassembled WGS sequence"/>
</dbReference>
<feature type="region of interest" description="Disordered" evidence="1">
    <location>
        <begin position="478"/>
        <end position="500"/>
    </location>
</feature>
<dbReference type="GO" id="GO:0006629">
    <property type="term" value="P:lipid metabolic process"/>
    <property type="evidence" value="ECO:0007669"/>
    <property type="project" value="InterPro"/>
</dbReference>
<dbReference type="RefSeq" id="XP_040678343.1">
    <property type="nucleotide sequence ID" value="XM_040823672.1"/>
</dbReference>
<reference evidence="3 4" key="1">
    <citation type="journal article" date="2014" name="Proc. Natl. Acad. Sci. U.S.A.">
        <title>Trajectory and genomic determinants of fungal-pathogen speciation and host adaptation.</title>
        <authorList>
            <person name="Hu X."/>
            <person name="Xiao G."/>
            <person name="Zheng P."/>
            <person name="Shang Y."/>
            <person name="Su Y."/>
            <person name="Zhang X."/>
            <person name="Liu X."/>
            <person name="Zhan S."/>
            <person name="St Leger R.J."/>
            <person name="Wang C."/>
        </authorList>
    </citation>
    <scope>NUCLEOTIDE SEQUENCE [LARGE SCALE GENOMIC DNA]</scope>
    <source>
        <strain evidence="3 4">ARSEF 1941</strain>
    </source>
</reference>
<evidence type="ECO:0000256" key="1">
    <source>
        <dbReference type="SAM" id="MobiDB-lite"/>
    </source>
</evidence>
<dbReference type="OrthoDB" id="438440at2759"/>
<gene>
    <name evidence="3" type="ORF">MAM_04874</name>
</gene>
<feature type="compositionally biased region" description="Low complexity" evidence="1">
    <location>
        <begin position="1"/>
        <end position="17"/>
    </location>
</feature>
<feature type="region of interest" description="Disordered" evidence="1">
    <location>
        <begin position="1"/>
        <end position="88"/>
    </location>
</feature>
<dbReference type="Pfam" id="PF01764">
    <property type="entry name" value="Lipase_3"/>
    <property type="match status" value="1"/>
</dbReference>
<evidence type="ECO:0000313" key="3">
    <source>
        <dbReference type="EMBL" id="KHN97277.1"/>
    </source>
</evidence>
<dbReference type="InterPro" id="IPR029058">
    <property type="entry name" value="AB_hydrolase_fold"/>
</dbReference>
<dbReference type="PANTHER" id="PTHR46023">
    <property type="entry name" value="LIPASE CLASS 3 PROTEIN-LIKE"/>
    <property type="match status" value="1"/>
</dbReference>
<keyword evidence="4" id="KW-1185">Reference proteome</keyword>
<feature type="domain" description="Fungal lipase-type" evidence="2">
    <location>
        <begin position="317"/>
        <end position="464"/>
    </location>
</feature>
<dbReference type="SUPFAM" id="SSF53474">
    <property type="entry name" value="alpha/beta-Hydrolases"/>
    <property type="match status" value="1"/>
</dbReference>
<evidence type="ECO:0000259" key="2">
    <source>
        <dbReference type="Pfam" id="PF01764"/>
    </source>
</evidence>
<dbReference type="CDD" id="cd00519">
    <property type="entry name" value="Lipase_3"/>
    <property type="match status" value="1"/>
</dbReference>
<dbReference type="AlphaFoldDB" id="A0A0B2WV16"/>
<dbReference type="EMBL" id="AZHE01000011">
    <property type="protein sequence ID" value="KHN97277.1"/>
    <property type="molecule type" value="Genomic_DNA"/>
</dbReference>
<comment type="caution">
    <text evidence="3">The sequence shown here is derived from an EMBL/GenBank/DDBJ whole genome shotgun (WGS) entry which is preliminary data.</text>
</comment>
<protein>
    <submittedName>
        <fullName evidence="3">Lipase, class 3</fullName>
    </submittedName>
</protein>
<dbReference type="PANTHER" id="PTHR46023:SF6">
    <property type="entry name" value="LIPASE CLASS 3 FAMILY PROTEIN"/>
    <property type="match status" value="1"/>
</dbReference>